<proteinExistence type="predicted"/>
<protein>
    <submittedName>
        <fullName evidence="1">Uncharacterized protein</fullName>
    </submittedName>
</protein>
<dbReference type="AlphaFoldDB" id="A0A1M7UDB9"/>
<name>A0A1M7UDB9_9BRAD</name>
<organism evidence="1 2">
    <name type="scientific">Bradyrhizobium erythrophlei</name>
    <dbReference type="NCBI Taxonomy" id="1437360"/>
    <lineage>
        <taxon>Bacteria</taxon>
        <taxon>Pseudomonadati</taxon>
        <taxon>Pseudomonadota</taxon>
        <taxon>Alphaproteobacteria</taxon>
        <taxon>Hyphomicrobiales</taxon>
        <taxon>Nitrobacteraceae</taxon>
        <taxon>Bradyrhizobium</taxon>
    </lineage>
</organism>
<dbReference type="EMBL" id="LT670849">
    <property type="protein sequence ID" value="SHN80999.1"/>
    <property type="molecule type" value="Genomic_DNA"/>
</dbReference>
<evidence type="ECO:0000313" key="1">
    <source>
        <dbReference type="EMBL" id="SHN80999.1"/>
    </source>
</evidence>
<gene>
    <name evidence="1" type="ORF">SAMN05444170_4575</name>
</gene>
<dbReference type="Proteomes" id="UP000184096">
    <property type="component" value="Chromosome I"/>
</dbReference>
<keyword evidence="2" id="KW-1185">Reference proteome</keyword>
<sequence length="54" mass="5704">MTTTVARLLAQKEALLARLEEQPGDSERALIEATLAKIDTALNLLDSAGPGEPT</sequence>
<accession>A0A1M7UDB9</accession>
<dbReference type="RefSeq" id="WP_172806073.1">
    <property type="nucleotide sequence ID" value="NZ_LT670849.1"/>
</dbReference>
<evidence type="ECO:0000313" key="2">
    <source>
        <dbReference type="Proteomes" id="UP000184096"/>
    </source>
</evidence>
<reference evidence="2" key="1">
    <citation type="submission" date="2016-11" db="EMBL/GenBank/DDBJ databases">
        <authorList>
            <person name="Varghese N."/>
            <person name="Submissions S."/>
        </authorList>
    </citation>
    <scope>NUCLEOTIDE SEQUENCE [LARGE SCALE GENOMIC DNA]</scope>
    <source>
        <strain evidence="2">GAS401</strain>
    </source>
</reference>